<dbReference type="InterPro" id="IPR023393">
    <property type="entry name" value="START-like_dom_sf"/>
</dbReference>
<dbReference type="InterPro" id="IPR019587">
    <property type="entry name" value="Polyketide_cyclase/dehydratase"/>
</dbReference>
<evidence type="ECO:0000313" key="1">
    <source>
        <dbReference type="EMBL" id="MCD9873319.1"/>
    </source>
</evidence>
<dbReference type="Gene3D" id="3.30.530.20">
    <property type="match status" value="1"/>
</dbReference>
<comment type="caution">
    <text evidence="1">The sequence shown here is derived from an EMBL/GenBank/DDBJ whole genome shotgun (WGS) entry which is preliminary data.</text>
</comment>
<dbReference type="EMBL" id="JAJSBI010000002">
    <property type="protein sequence ID" value="MCD9873319.1"/>
    <property type="molecule type" value="Genomic_DNA"/>
</dbReference>
<reference evidence="1" key="1">
    <citation type="submission" date="2021-12" db="EMBL/GenBank/DDBJ databases">
        <authorList>
            <person name="Lee J.-H."/>
            <person name="Kim S.-B."/>
        </authorList>
    </citation>
    <scope>NUCLEOTIDE SEQUENCE</scope>
    <source>
        <strain evidence="1">NR30</strain>
    </source>
</reference>
<name>A0A9Q3VKN5_9ACTN</name>
<evidence type="ECO:0000313" key="2">
    <source>
        <dbReference type="Proteomes" id="UP001108029"/>
    </source>
</evidence>
<sequence length="184" mass="20446">MRYAEVPSLSCEVYVEAAPSRVWSLVTDIALPARLSPELQRVEWLGGVEEPAVGARFAGYARHRLLGEWRTVSHVVELEEQRVFCWAVVDEDGRFGTPSRLPSHPLATWRFELAPDGAGTRLRHLARMGPGRSGVTLAIEGTPDREEEIVAFRITELRGNMEATLHGVKALAERAAQTPHWISA</sequence>
<dbReference type="SUPFAM" id="SSF55961">
    <property type="entry name" value="Bet v1-like"/>
    <property type="match status" value="1"/>
</dbReference>
<accession>A0A9Q3VKN5</accession>
<dbReference type="RefSeq" id="WP_232647285.1">
    <property type="nucleotide sequence ID" value="NZ_JAJSBI010000002.1"/>
</dbReference>
<keyword evidence="2" id="KW-1185">Reference proteome</keyword>
<dbReference type="Proteomes" id="UP001108029">
    <property type="component" value="Unassembled WGS sequence"/>
</dbReference>
<dbReference type="Pfam" id="PF10604">
    <property type="entry name" value="Polyketide_cyc2"/>
    <property type="match status" value="1"/>
</dbReference>
<dbReference type="AlphaFoldDB" id="A0A9Q3VKN5"/>
<protein>
    <submittedName>
        <fullName evidence="1">SRPBCC family protein</fullName>
    </submittedName>
</protein>
<organism evidence="1 2">
    <name type="scientific">Streptomyces guryensis</name>
    <dbReference type="NCBI Taxonomy" id="2886947"/>
    <lineage>
        <taxon>Bacteria</taxon>
        <taxon>Bacillati</taxon>
        <taxon>Actinomycetota</taxon>
        <taxon>Actinomycetes</taxon>
        <taxon>Kitasatosporales</taxon>
        <taxon>Streptomycetaceae</taxon>
        <taxon>Streptomyces</taxon>
    </lineage>
</organism>
<gene>
    <name evidence="1" type="ORF">LJ657_06485</name>
</gene>
<dbReference type="CDD" id="cd07812">
    <property type="entry name" value="SRPBCC"/>
    <property type="match status" value="1"/>
</dbReference>
<proteinExistence type="predicted"/>